<evidence type="ECO:0000256" key="1">
    <source>
        <dbReference type="ARBA" id="ARBA00023125"/>
    </source>
</evidence>
<organism evidence="2 3">
    <name type="scientific">Oceanidesulfovibrio marinus</name>
    <dbReference type="NCBI Taxonomy" id="370038"/>
    <lineage>
        <taxon>Bacteria</taxon>
        <taxon>Pseudomonadati</taxon>
        <taxon>Thermodesulfobacteriota</taxon>
        <taxon>Desulfovibrionia</taxon>
        <taxon>Desulfovibrionales</taxon>
        <taxon>Desulfovibrionaceae</taxon>
        <taxon>Oceanidesulfovibrio</taxon>
    </lineage>
</organism>
<dbReference type="InterPro" id="IPR010998">
    <property type="entry name" value="Integrase_recombinase_N"/>
</dbReference>
<reference evidence="2 3" key="1">
    <citation type="submission" date="2018-06" db="EMBL/GenBank/DDBJ databases">
        <title>Complete genome of Desulfovibrio marinus P48SEP.</title>
        <authorList>
            <person name="Crispim J.S."/>
            <person name="Vidigal P.M.P."/>
            <person name="Silva L.C.F."/>
            <person name="Araujo L.C."/>
            <person name="Laguardia C.N."/>
            <person name="Dias R.S."/>
            <person name="Sousa M.P."/>
            <person name="Paula S.O."/>
            <person name="Silva C."/>
        </authorList>
    </citation>
    <scope>NUCLEOTIDE SEQUENCE [LARGE SCALE GENOMIC DNA]</scope>
    <source>
        <strain evidence="2 3">P48SEP</strain>
    </source>
</reference>
<gene>
    <name evidence="2" type="ORF">DQK91_22660</name>
</gene>
<dbReference type="AlphaFoldDB" id="A0A6P1Z927"/>
<accession>A0A6P1Z927</accession>
<dbReference type="SUPFAM" id="SSF56349">
    <property type="entry name" value="DNA breaking-rejoining enzymes"/>
    <property type="match status" value="1"/>
</dbReference>
<keyword evidence="1" id="KW-0238">DNA-binding</keyword>
<evidence type="ECO:0000313" key="2">
    <source>
        <dbReference type="EMBL" id="TVM27320.1"/>
    </source>
</evidence>
<comment type="caution">
    <text evidence="2">The sequence shown here is derived from an EMBL/GenBank/DDBJ whole genome shotgun (WGS) entry which is preliminary data.</text>
</comment>
<evidence type="ECO:0000313" key="3">
    <source>
        <dbReference type="Proteomes" id="UP000434052"/>
    </source>
</evidence>
<name>A0A6P1Z927_9BACT</name>
<dbReference type="EMBL" id="QMIF01000183">
    <property type="protein sequence ID" value="TVM27320.1"/>
    <property type="molecule type" value="Genomic_DNA"/>
</dbReference>
<protein>
    <recommendedName>
        <fullName evidence="4">Core-binding (CB) domain-containing protein</fullName>
    </recommendedName>
</protein>
<dbReference type="Proteomes" id="UP000434052">
    <property type="component" value="Unassembled WGS sequence"/>
</dbReference>
<sequence length="158" mass="18435">KKYYSKWFGAGPKNGPEQRNAMAFDLETKAKKALNKELPRKPPVVEEIYLEGWAKAYANHQRASGKSSRWLKEWLGMLHRQILPLVGHSLVNALTYQDIMRVVHYYTDRRCSPHTINNYLSYRKATFRVGIRHGITTVNALEQLRKRAEPRKQCLLNL</sequence>
<dbReference type="Gene3D" id="1.10.150.130">
    <property type="match status" value="1"/>
</dbReference>
<proteinExistence type="predicted"/>
<evidence type="ECO:0008006" key="4">
    <source>
        <dbReference type="Google" id="ProtNLM"/>
    </source>
</evidence>
<feature type="non-terminal residue" evidence="2">
    <location>
        <position position="1"/>
    </location>
</feature>
<dbReference type="GO" id="GO:0003677">
    <property type="term" value="F:DNA binding"/>
    <property type="evidence" value="ECO:0007669"/>
    <property type="project" value="UniProtKB-KW"/>
</dbReference>
<dbReference type="InterPro" id="IPR011010">
    <property type="entry name" value="DNA_brk_join_enz"/>
</dbReference>